<gene>
    <name evidence="4" type="ORF">SAMN05444955_12514</name>
</gene>
<dbReference type="EMBL" id="FOCQ01000025">
    <property type="protein sequence ID" value="SEN79978.1"/>
    <property type="molecule type" value="Genomic_DNA"/>
</dbReference>
<evidence type="ECO:0000256" key="2">
    <source>
        <dbReference type="SAM" id="MobiDB-lite"/>
    </source>
</evidence>
<dbReference type="Proteomes" id="UP000199695">
    <property type="component" value="Unassembled WGS sequence"/>
</dbReference>
<proteinExistence type="predicted"/>
<feature type="region of interest" description="Disordered" evidence="2">
    <location>
        <begin position="66"/>
        <end position="89"/>
    </location>
</feature>
<name>A0A1H8JID7_9BACL</name>
<dbReference type="Pfam" id="PF05065">
    <property type="entry name" value="Phage_capsid"/>
    <property type="match status" value="1"/>
</dbReference>
<evidence type="ECO:0000313" key="5">
    <source>
        <dbReference type="Proteomes" id="UP000199695"/>
    </source>
</evidence>
<dbReference type="AlphaFoldDB" id="A0A1H8JID7"/>
<dbReference type="InterPro" id="IPR054612">
    <property type="entry name" value="Phage_capsid-like_C"/>
</dbReference>
<evidence type="ECO:0000256" key="1">
    <source>
        <dbReference type="ARBA" id="ARBA00004328"/>
    </source>
</evidence>
<dbReference type="Gene3D" id="3.30.2400.10">
    <property type="entry name" value="Major capsid protein gp5"/>
    <property type="match status" value="1"/>
</dbReference>
<feature type="domain" description="Phage capsid-like C-terminal" evidence="3">
    <location>
        <begin position="135"/>
        <end position="404"/>
    </location>
</feature>
<organism evidence="4 5">
    <name type="scientific">Lihuaxuella thermophila</name>
    <dbReference type="NCBI Taxonomy" id="1173111"/>
    <lineage>
        <taxon>Bacteria</taxon>
        <taxon>Bacillati</taxon>
        <taxon>Bacillota</taxon>
        <taxon>Bacilli</taxon>
        <taxon>Bacillales</taxon>
        <taxon>Thermoactinomycetaceae</taxon>
        <taxon>Lihuaxuella</taxon>
    </lineage>
</organism>
<keyword evidence="5" id="KW-1185">Reference proteome</keyword>
<evidence type="ECO:0000259" key="3">
    <source>
        <dbReference type="Pfam" id="PF05065"/>
    </source>
</evidence>
<reference evidence="4 5" key="1">
    <citation type="submission" date="2016-10" db="EMBL/GenBank/DDBJ databases">
        <authorList>
            <person name="de Groot N.N."/>
        </authorList>
    </citation>
    <scope>NUCLEOTIDE SEQUENCE [LARGE SCALE GENOMIC DNA]</scope>
    <source>
        <strain evidence="4 5">DSM 46701</strain>
    </source>
</reference>
<dbReference type="SUPFAM" id="SSF56563">
    <property type="entry name" value="Major capsid protein gp5"/>
    <property type="match status" value="1"/>
</dbReference>
<sequence>MSRENMELRRKRANLWNEAQEILNKYDSNEARWAGEDEQKFDRLMDEIDQLDKRIEREERLYSRKKEGALEEPARPAVEQRDQPSQEEYREAFSQYLRFGVDGLNQEQRSLLAQNFNQFDQSETRALSAVTGASGGYTVPEGFYNQLIDAMKWFGGMRQARTTVLTTSSGNNLPIPTADDTGNVGAIVNENTQVGEQDTTFGQKNLGAYMYTSKIIRVPYQLLQDSAFDIESWLRNKLAERIGRITNAHFTTGTGTSEPQGVVTGALEGKVGATGQIDSITYEDLVDLEHSVDPAYRMSAEFMFHDNTLRALKKLKDNDGRPLWAPGLTQGAPNTILGYRYVVNNDMPVMAASAKSILFGDFSNYFIRDVLGVQLLRLQERYADFLQVGFLAFSRHGGVLADAGAGPIRYYQNSAT</sequence>
<protein>
    <submittedName>
        <fullName evidence="4">Phage major capsid protein, HK97 family</fullName>
    </submittedName>
</protein>
<evidence type="ECO:0000313" key="4">
    <source>
        <dbReference type="EMBL" id="SEN79978.1"/>
    </source>
</evidence>
<dbReference type="STRING" id="1173111.SAMN05444955_12514"/>
<dbReference type="InterPro" id="IPR024455">
    <property type="entry name" value="Phage_capsid"/>
</dbReference>
<dbReference type="RefSeq" id="WP_089973310.1">
    <property type="nucleotide sequence ID" value="NZ_FOCQ01000025.1"/>
</dbReference>
<dbReference type="Gene3D" id="3.30.2320.10">
    <property type="entry name" value="hypothetical protein PF0899 domain"/>
    <property type="match status" value="1"/>
</dbReference>
<dbReference type="NCBIfam" id="TIGR01554">
    <property type="entry name" value="major_cap_HK97"/>
    <property type="match status" value="1"/>
</dbReference>
<dbReference type="OrthoDB" id="9786516at2"/>
<accession>A0A1H8JID7</accession>
<comment type="subcellular location">
    <subcellularLocation>
        <location evidence="1">Virion</location>
    </subcellularLocation>
</comment>